<proteinExistence type="predicted"/>
<dbReference type="AlphaFoldDB" id="A0A9D0ZPY8"/>
<reference evidence="2" key="1">
    <citation type="submission" date="2020-10" db="EMBL/GenBank/DDBJ databases">
        <authorList>
            <person name="Gilroy R."/>
        </authorList>
    </citation>
    <scope>NUCLEOTIDE SEQUENCE</scope>
    <source>
        <strain evidence="2">CHK147-3167</strain>
    </source>
</reference>
<reference evidence="2" key="2">
    <citation type="journal article" date="2021" name="PeerJ">
        <title>Extensive microbial diversity within the chicken gut microbiome revealed by metagenomics and culture.</title>
        <authorList>
            <person name="Gilroy R."/>
            <person name="Ravi A."/>
            <person name="Getino M."/>
            <person name="Pursley I."/>
            <person name="Horton D.L."/>
            <person name="Alikhan N.F."/>
            <person name="Baker D."/>
            <person name="Gharbi K."/>
            <person name="Hall N."/>
            <person name="Watson M."/>
            <person name="Adriaenssens E.M."/>
            <person name="Foster-Nyarko E."/>
            <person name="Jarju S."/>
            <person name="Secka A."/>
            <person name="Antonio M."/>
            <person name="Oren A."/>
            <person name="Chaudhuri R.R."/>
            <person name="La Ragione R."/>
            <person name="Hildebrand F."/>
            <person name="Pallen M.J."/>
        </authorList>
    </citation>
    <scope>NUCLEOTIDE SEQUENCE</scope>
    <source>
        <strain evidence="2">CHK147-3167</strain>
    </source>
</reference>
<evidence type="ECO:0000313" key="3">
    <source>
        <dbReference type="Proteomes" id="UP000886786"/>
    </source>
</evidence>
<evidence type="ECO:0000256" key="1">
    <source>
        <dbReference type="SAM" id="Coils"/>
    </source>
</evidence>
<feature type="coiled-coil region" evidence="1">
    <location>
        <begin position="87"/>
        <end position="117"/>
    </location>
</feature>
<sequence>MEIEKLHSIAIFGEKLEKLGLSTKNIKIYLEIPEEFLIKIEQIYFNEDLTIEEKIAFQEEIESSFLEQNIIDINPNFIVTLSICSRLANKKAELHRNEKAIVQTEEAIENIEDKQRRLK</sequence>
<organism evidence="2 3">
    <name type="scientific">Candidatus Coprosoma intestinipullorum</name>
    <dbReference type="NCBI Taxonomy" id="2840752"/>
    <lineage>
        <taxon>Bacteria</taxon>
        <taxon>Bacillati</taxon>
        <taxon>Bacillota</taxon>
        <taxon>Bacillota incertae sedis</taxon>
        <taxon>Candidatus Coprosoma</taxon>
    </lineage>
</organism>
<accession>A0A9D0ZPY8</accession>
<comment type="caution">
    <text evidence="2">The sequence shown here is derived from an EMBL/GenBank/DDBJ whole genome shotgun (WGS) entry which is preliminary data.</text>
</comment>
<name>A0A9D0ZPY8_9FIRM</name>
<keyword evidence="1" id="KW-0175">Coiled coil</keyword>
<dbReference type="Proteomes" id="UP000886786">
    <property type="component" value="Unassembled WGS sequence"/>
</dbReference>
<evidence type="ECO:0000313" key="2">
    <source>
        <dbReference type="EMBL" id="HIQ90249.1"/>
    </source>
</evidence>
<protein>
    <submittedName>
        <fullName evidence="2">Uncharacterized protein</fullName>
    </submittedName>
</protein>
<dbReference type="EMBL" id="DVFV01000027">
    <property type="protein sequence ID" value="HIQ90249.1"/>
    <property type="molecule type" value="Genomic_DNA"/>
</dbReference>
<gene>
    <name evidence="2" type="ORF">IAB27_01280</name>
</gene>